<dbReference type="AlphaFoldDB" id="M4BDY1"/>
<accession>M4BDY1</accession>
<evidence type="ECO:0000313" key="3">
    <source>
        <dbReference type="EnsemblProtists" id="HpaP804499"/>
    </source>
</evidence>
<dbReference type="InParanoid" id="M4BDY1"/>
<protein>
    <submittedName>
        <fullName evidence="3">Uncharacterized protein</fullName>
    </submittedName>
</protein>
<reference evidence="4" key="1">
    <citation type="journal article" date="2010" name="Science">
        <title>Signatures of adaptation to obligate biotrophy in the Hyaloperonospora arabidopsidis genome.</title>
        <authorList>
            <person name="Baxter L."/>
            <person name="Tripathy S."/>
            <person name="Ishaque N."/>
            <person name="Boot N."/>
            <person name="Cabral A."/>
            <person name="Kemen E."/>
            <person name="Thines M."/>
            <person name="Ah-Fong A."/>
            <person name="Anderson R."/>
            <person name="Badejoko W."/>
            <person name="Bittner-Eddy P."/>
            <person name="Boore J.L."/>
            <person name="Chibucos M.C."/>
            <person name="Coates M."/>
            <person name="Dehal P."/>
            <person name="Delehaunty K."/>
            <person name="Dong S."/>
            <person name="Downton P."/>
            <person name="Dumas B."/>
            <person name="Fabro G."/>
            <person name="Fronick C."/>
            <person name="Fuerstenberg S.I."/>
            <person name="Fulton L."/>
            <person name="Gaulin E."/>
            <person name="Govers F."/>
            <person name="Hughes L."/>
            <person name="Humphray S."/>
            <person name="Jiang R.H."/>
            <person name="Judelson H."/>
            <person name="Kamoun S."/>
            <person name="Kyung K."/>
            <person name="Meijer H."/>
            <person name="Minx P."/>
            <person name="Morris P."/>
            <person name="Nelson J."/>
            <person name="Phuntumart V."/>
            <person name="Qutob D."/>
            <person name="Rehmany A."/>
            <person name="Rougon-Cardoso A."/>
            <person name="Ryden P."/>
            <person name="Torto-Alalibo T."/>
            <person name="Studholme D."/>
            <person name="Wang Y."/>
            <person name="Win J."/>
            <person name="Wood J."/>
            <person name="Clifton S.W."/>
            <person name="Rogers J."/>
            <person name="Van den Ackerveken G."/>
            <person name="Jones J.D."/>
            <person name="McDowell J.M."/>
            <person name="Beynon J."/>
            <person name="Tyler B.M."/>
        </authorList>
    </citation>
    <scope>NUCLEOTIDE SEQUENCE [LARGE SCALE GENOMIC DNA]</scope>
    <source>
        <strain evidence="4">Emoy2</strain>
    </source>
</reference>
<proteinExistence type="predicted"/>
<keyword evidence="2" id="KW-1133">Transmembrane helix</keyword>
<evidence type="ECO:0000256" key="2">
    <source>
        <dbReference type="SAM" id="Phobius"/>
    </source>
</evidence>
<organism evidence="3 4">
    <name type="scientific">Hyaloperonospora arabidopsidis (strain Emoy2)</name>
    <name type="common">Downy mildew agent</name>
    <name type="synonym">Peronospora arabidopsidis</name>
    <dbReference type="NCBI Taxonomy" id="559515"/>
    <lineage>
        <taxon>Eukaryota</taxon>
        <taxon>Sar</taxon>
        <taxon>Stramenopiles</taxon>
        <taxon>Oomycota</taxon>
        <taxon>Peronosporomycetes</taxon>
        <taxon>Peronosporales</taxon>
        <taxon>Peronosporaceae</taxon>
        <taxon>Hyaloperonospora</taxon>
    </lineage>
</organism>
<evidence type="ECO:0000313" key="4">
    <source>
        <dbReference type="Proteomes" id="UP000011713"/>
    </source>
</evidence>
<feature type="transmembrane region" description="Helical" evidence="2">
    <location>
        <begin position="6"/>
        <end position="25"/>
    </location>
</feature>
<feature type="compositionally biased region" description="Polar residues" evidence="1">
    <location>
        <begin position="61"/>
        <end position="73"/>
    </location>
</feature>
<sequence>MCCLLLFQLPFYLGLLVVSLLMPNARYHRRLEFLRDYILDNMDKADRDEDTREALLGTGTGSPQGSSMTTTMW</sequence>
<keyword evidence="2" id="KW-0472">Membrane</keyword>
<dbReference type="EMBL" id="JH598169">
    <property type="status" value="NOT_ANNOTATED_CDS"/>
    <property type="molecule type" value="Genomic_DNA"/>
</dbReference>
<name>M4BDY1_HYAAE</name>
<feature type="region of interest" description="Disordered" evidence="1">
    <location>
        <begin position="54"/>
        <end position="73"/>
    </location>
</feature>
<dbReference type="EnsemblProtists" id="HpaT804499">
    <property type="protein sequence ID" value="HpaP804499"/>
    <property type="gene ID" value="HpaG804499"/>
</dbReference>
<evidence type="ECO:0000256" key="1">
    <source>
        <dbReference type="SAM" id="MobiDB-lite"/>
    </source>
</evidence>
<keyword evidence="2" id="KW-0812">Transmembrane</keyword>
<keyword evidence="4" id="KW-1185">Reference proteome</keyword>
<dbReference type="HOGENOM" id="CLU_2710119_0_0_1"/>
<dbReference type="VEuPathDB" id="FungiDB:HpaG804499"/>
<reference evidence="3" key="2">
    <citation type="submission" date="2015-06" db="UniProtKB">
        <authorList>
            <consortium name="EnsemblProtists"/>
        </authorList>
    </citation>
    <scope>IDENTIFICATION</scope>
    <source>
        <strain evidence="3">Emoy2</strain>
    </source>
</reference>
<dbReference type="Proteomes" id="UP000011713">
    <property type="component" value="Unassembled WGS sequence"/>
</dbReference>